<dbReference type="AlphaFoldDB" id="A0AAD8CBB5"/>
<evidence type="ECO:0000313" key="2">
    <source>
        <dbReference type="Proteomes" id="UP001233172"/>
    </source>
</evidence>
<dbReference type="Proteomes" id="UP001233172">
    <property type="component" value="Unassembled WGS sequence"/>
</dbReference>
<organism evidence="1 2">
    <name type="scientific">Biomphalaria pfeifferi</name>
    <name type="common">Bloodfluke planorb</name>
    <name type="synonym">Freshwater snail</name>
    <dbReference type="NCBI Taxonomy" id="112525"/>
    <lineage>
        <taxon>Eukaryota</taxon>
        <taxon>Metazoa</taxon>
        <taxon>Spiralia</taxon>
        <taxon>Lophotrochozoa</taxon>
        <taxon>Mollusca</taxon>
        <taxon>Gastropoda</taxon>
        <taxon>Heterobranchia</taxon>
        <taxon>Euthyneura</taxon>
        <taxon>Panpulmonata</taxon>
        <taxon>Hygrophila</taxon>
        <taxon>Lymnaeoidea</taxon>
        <taxon>Planorbidae</taxon>
        <taxon>Biomphalaria</taxon>
    </lineage>
</organism>
<reference evidence="1" key="1">
    <citation type="journal article" date="2023" name="PLoS Negl. Trop. Dis.">
        <title>A genome sequence for Biomphalaria pfeifferi, the major vector snail for the human-infecting parasite Schistosoma mansoni.</title>
        <authorList>
            <person name="Bu L."/>
            <person name="Lu L."/>
            <person name="Laidemitt M.R."/>
            <person name="Zhang S.M."/>
            <person name="Mutuku M."/>
            <person name="Mkoji G."/>
            <person name="Steinauer M."/>
            <person name="Loker E.S."/>
        </authorList>
    </citation>
    <scope>NUCLEOTIDE SEQUENCE</scope>
    <source>
        <strain evidence="1">KasaAsao</strain>
    </source>
</reference>
<comment type="caution">
    <text evidence="1">The sequence shown here is derived from an EMBL/GenBank/DDBJ whole genome shotgun (WGS) entry which is preliminary data.</text>
</comment>
<sequence>SQDAVRRLKCQLTTEPRRCQTFVLSTYYRAKTLSDVRIINLLQSQDAVRLLKCQLTTEPRRC</sequence>
<keyword evidence="2" id="KW-1185">Reference proteome</keyword>
<reference evidence="1" key="2">
    <citation type="submission" date="2023-04" db="EMBL/GenBank/DDBJ databases">
        <authorList>
            <person name="Bu L."/>
            <person name="Lu L."/>
            <person name="Laidemitt M.R."/>
            <person name="Zhang S.M."/>
            <person name="Mutuku M."/>
            <person name="Mkoji G."/>
            <person name="Steinauer M."/>
            <person name="Loker E.S."/>
        </authorList>
    </citation>
    <scope>NUCLEOTIDE SEQUENCE</scope>
    <source>
        <strain evidence="1">KasaAsao</strain>
        <tissue evidence="1">Whole Snail</tissue>
    </source>
</reference>
<name>A0AAD8CBB5_BIOPF</name>
<gene>
    <name evidence="1" type="ORF">Bpfe_000700</name>
</gene>
<proteinExistence type="predicted"/>
<feature type="non-terminal residue" evidence="1">
    <location>
        <position position="1"/>
    </location>
</feature>
<dbReference type="EMBL" id="JASAOG010000002">
    <property type="protein sequence ID" value="KAK0069523.1"/>
    <property type="molecule type" value="Genomic_DNA"/>
</dbReference>
<protein>
    <submittedName>
        <fullName evidence="1">Uncharacterized protein</fullName>
    </submittedName>
</protein>
<evidence type="ECO:0000313" key="1">
    <source>
        <dbReference type="EMBL" id="KAK0069523.1"/>
    </source>
</evidence>
<accession>A0AAD8CBB5</accession>